<feature type="transmembrane region" description="Helical" evidence="5">
    <location>
        <begin position="24"/>
        <end position="42"/>
    </location>
</feature>
<protein>
    <recommendedName>
        <fullName evidence="8">RTA1 domain protein</fullName>
    </recommendedName>
</protein>
<proteinExistence type="predicted"/>
<dbReference type="RefSeq" id="XP_035347182.1">
    <property type="nucleotide sequence ID" value="XM_035491289.1"/>
</dbReference>
<dbReference type="OrthoDB" id="5384040at2759"/>
<dbReference type="Proteomes" id="UP000509510">
    <property type="component" value="Chromosome IV"/>
</dbReference>
<dbReference type="Pfam" id="PF04479">
    <property type="entry name" value="RTA1"/>
    <property type="match status" value="1"/>
</dbReference>
<feature type="transmembrane region" description="Helical" evidence="5">
    <location>
        <begin position="220"/>
        <end position="240"/>
    </location>
</feature>
<evidence type="ECO:0000256" key="3">
    <source>
        <dbReference type="ARBA" id="ARBA00022989"/>
    </source>
</evidence>
<comment type="subcellular location">
    <subcellularLocation>
        <location evidence="1">Membrane</location>
        <topology evidence="1">Multi-pass membrane protein</topology>
    </subcellularLocation>
</comment>
<accession>A0A7H8R471</accession>
<keyword evidence="4 5" id="KW-0472">Membrane</keyword>
<feature type="transmembrane region" description="Helical" evidence="5">
    <location>
        <begin position="146"/>
        <end position="166"/>
    </location>
</feature>
<dbReference type="GeneID" id="55995642"/>
<dbReference type="PANTHER" id="PTHR31465">
    <property type="entry name" value="PROTEIN RTA1-RELATED"/>
    <property type="match status" value="1"/>
</dbReference>
<dbReference type="EMBL" id="CP055901">
    <property type="protein sequence ID" value="QKX61007.1"/>
    <property type="molecule type" value="Genomic_DNA"/>
</dbReference>
<evidence type="ECO:0000256" key="4">
    <source>
        <dbReference type="ARBA" id="ARBA00023136"/>
    </source>
</evidence>
<feature type="transmembrane region" description="Helical" evidence="5">
    <location>
        <begin position="178"/>
        <end position="200"/>
    </location>
</feature>
<reference evidence="7" key="1">
    <citation type="submission" date="2020-06" db="EMBL/GenBank/DDBJ databases">
        <title>A chromosome-scale genome assembly of Talaromyces rugulosus W13939.</title>
        <authorList>
            <person name="Wang B."/>
            <person name="Guo L."/>
            <person name="Ye K."/>
            <person name="Wang L."/>
        </authorList>
    </citation>
    <scope>NUCLEOTIDE SEQUENCE [LARGE SCALE GENOMIC DNA]</scope>
    <source>
        <strain evidence="7">W13939</strain>
    </source>
</reference>
<evidence type="ECO:0000256" key="1">
    <source>
        <dbReference type="ARBA" id="ARBA00004141"/>
    </source>
</evidence>
<dbReference type="AlphaFoldDB" id="A0A7H8R471"/>
<dbReference type="KEGG" id="trg:TRUGW13939_08153"/>
<name>A0A7H8R471_TALRU</name>
<keyword evidence="3 5" id="KW-1133">Transmembrane helix</keyword>
<evidence type="ECO:0000256" key="2">
    <source>
        <dbReference type="ARBA" id="ARBA00022692"/>
    </source>
</evidence>
<feature type="transmembrane region" description="Helical" evidence="5">
    <location>
        <begin position="49"/>
        <end position="72"/>
    </location>
</feature>
<feature type="transmembrane region" description="Helical" evidence="5">
    <location>
        <begin position="108"/>
        <end position="126"/>
    </location>
</feature>
<evidence type="ECO:0000313" key="7">
    <source>
        <dbReference type="Proteomes" id="UP000509510"/>
    </source>
</evidence>
<dbReference type="GO" id="GO:0016020">
    <property type="term" value="C:membrane"/>
    <property type="evidence" value="ECO:0007669"/>
    <property type="project" value="UniProtKB-SubCell"/>
</dbReference>
<keyword evidence="7" id="KW-1185">Reference proteome</keyword>
<dbReference type="PANTHER" id="PTHR31465:SF15">
    <property type="entry name" value="LIPID TRANSPORTER ATNI-RELATED"/>
    <property type="match status" value="1"/>
</dbReference>
<evidence type="ECO:0000313" key="6">
    <source>
        <dbReference type="EMBL" id="QKX61007.1"/>
    </source>
</evidence>
<evidence type="ECO:0008006" key="8">
    <source>
        <dbReference type="Google" id="ProtNLM"/>
    </source>
</evidence>
<feature type="transmembrane region" description="Helical" evidence="5">
    <location>
        <begin position="261"/>
        <end position="279"/>
    </location>
</feature>
<dbReference type="InterPro" id="IPR007568">
    <property type="entry name" value="RTA1"/>
</dbReference>
<sequence length="303" mass="34125">MSAKCPALADPAHTEWSLCPSTPAAILFTVLFALTTVVHLSQAIYYKKIYCWVIVGSAFAQTINYICRIISIKHPNTLSPYAAWFVIILASTDYAMCSANPMANSTQIAPLFTNAFVYMVMGRMVWNYIPNAKLYRVTAWRFSTYFVVFDIFALLIQVIGASSSGASRQANQKVLNAIHIYMGGIAVQQFFIVVFFFFAIKFHRIILEQVRQGVHGVSSVLPLLYAVYAVLLLITTRIIFRLIEYSHGFKSNIPDHEAYQYALDSVPMLFALVILNFIHPGRIMPGKESDLPSRKERRAEGLL</sequence>
<gene>
    <name evidence="6" type="ORF">TRUGW13939_08153</name>
</gene>
<evidence type="ECO:0000256" key="5">
    <source>
        <dbReference type="SAM" id="Phobius"/>
    </source>
</evidence>
<organism evidence="6 7">
    <name type="scientific">Talaromyces rugulosus</name>
    <name type="common">Penicillium rugulosum</name>
    <dbReference type="NCBI Taxonomy" id="121627"/>
    <lineage>
        <taxon>Eukaryota</taxon>
        <taxon>Fungi</taxon>
        <taxon>Dikarya</taxon>
        <taxon>Ascomycota</taxon>
        <taxon>Pezizomycotina</taxon>
        <taxon>Eurotiomycetes</taxon>
        <taxon>Eurotiomycetidae</taxon>
        <taxon>Eurotiales</taxon>
        <taxon>Trichocomaceae</taxon>
        <taxon>Talaromyces</taxon>
        <taxon>Talaromyces sect. Islandici</taxon>
    </lineage>
</organism>
<keyword evidence="2 5" id="KW-0812">Transmembrane</keyword>